<evidence type="ECO:0000259" key="2">
    <source>
        <dbReference type="Pfam" id="PF00441"/>
    </source>
</evidence>
<dbReference type="Proteomes" id="UP000218267">
    <property type="component" value="Chromosome"/>
</dbReference>
<keyword evidence="4" id="KW-1185">Reference proteome</keyword>
<keyword evidence="1" id="KW-0285">Flavoprotein</keyword>
<dbReference type="Pfam" id="PF00441">
    <property type="entry name" value="Acyl-CoA_dh_1"/>
    <property type="match status" value="1"/>
</dbReference>
<dbReference type="GO" id="GO:0016627">
    <property type="term" value="F:oxidoreductase activity, acting on the CH-CH group of donors"/>
    <property type="evidence" value="ECO:0007669"/>
    <property type="project" value="InterPro"/>
</dbReference>
<evidence type="ECO:0000313" key="4">
    <source>
        <dbReference type="Proteomes" id="UP000218267"/>
    </source>
</evidence>
<dbReference type="Gene3D" id="1.20.140.10">
    <property type="entry name" value="Butyryl-CoA Dehydrogenase, subunit A, domain 3"/>
    <property type="match status" value="1"/>
</dbReference>
<organism evidence="3 4">
    <name type="scientific">Labilibaculum antarcticum</name>
    <dbReference type="NCBI Taxonomy" id="1717717"/>
    <lineage>
        <taxon>Bacteria</taxon>
        <taxon>Pseudomonadati</taxon>
        <taxon>Bacteroidota</taxon>
        <taxon>Bacteroidia</taxon>
        <taxon>Marinilabiliales</taxon>
        <taxon>Marinifilaceae</taxon>
        <taxon>Labilibaculum</taxon>
    </lineage>
</organism>
<reference evidence="3 4" key="1">
    <citation type="journal article" date="2018" name="Mar. Genomics">
        <title>Complete genome sequence of Marinifilaceae bacterium strain SPP2, isolated from the Antarctic marine sediment.</title>
        <authorList>
            <person name="Watanabe M."/>
            <person name="Kojima H."/>
            <person name="Fukui M."/>
        </authorList>
    </citation>
    <scope>NUCLEOTIDE SEQUENCE [LARGE SCALE GENOMIC DNA]</scope>
    <source>
        <strain evidence="3 4">SPP2</strain>
    </source>
</reference>
<reference evidence="4" key="2">
    <citation type="journal article" date="2020" name="Antonie Van Leeuwenhoek">
        <title>Labilibaculum antarcticum sp. nov., a novel facultative anaerobic, psychrotorelant bacterium isolated from marine sediment of Antarctica.</title>
        <authorList>
            <person name="Watanabe M."/>
            <person name="Kojima H."/>
            <person name="Fukui M."/>
        </authorList>
    </citation>
    <scope>NUCLEOTIDE SEQUENCE [LARGE SCALE GENOMIC DNA]</scope>
    <source>
        <strain evidence="4">SPP2</strain>
    </source>
</reference>
<protein>
    <recommendedName>
        <fullName evidence="2">Acyl-CoA dehydrogenase/oxidase C-terminal domain-containing protein</fullName>
    </recommendedName>
</protein>
<feature type="domain" description="Acyl-CoA dehydrogenase/oxidase C-terminal" evidence="2">
    <location>
        <begin position="24"/>
        <end position="95"/>
    </location>
</feature>
<evidence type="ECO:0000313" key="3">
    <source>
        <dbReference type="EMBL" id="BAX81590.1"/>
    </source>
</evidence>
<sequence length="102" mass="11462">MIPYGKNKLDLEIPKQFKLEPETTGIKMMLDILHRSRMQSPGMGLGIIKRMMAEALDQCKNIMVGGKSLISYDQVQFQISKIQTAFTICSAFCSRSSKKSSI</sequence>
<name>A0A1Y1CMS3_9BACT</name>
<proteinExistence type="predicted"/>
<dbReference type="InterPro" id="IPR009075">
    <property type="entry name" value="AcylCo_DH/oxidase_C"/>
</dbReference>
<dbReference type="EMBL" id="AP018042">
    <property type="protein sequence ID" value="BAX81590.1"/>
    <property type="molecule type" value="Genomic_DNA"/>
</dbReference>
<dbReference type="AlphaFoldDB" id="A0A1Y1CMS3"/>
<dbReference type="SUPFAM" id="SSF47203">
    <property type="entry name" value="Acyl-CoA dehydrogenase C-terminal domain-like"/>
    <property type="match status" value="1"/>
</dbReference>
<dbReference type="Gene3D" id="2.40.110.10">
    <property type="entry name" value="Butyryl-CoA Dehydrogenase, subunit A, domain 2"/>
    <property type="match status" value="1"/>
</dbReference>
<evidence type="ECO:0000256" key="1">
    <source>
        <dbReference type="ARBA" id="ARBA00022630"/>
    </source>
</evidence>
<gene>
    <name evidence="3" type="ORF">ALGA_3290</name>
</gene>
<accession>A0A1Y1CMS3</accession>
<dbReference type="InterPro" id="IPR046373">
    <property type="entry name" value="Acyl-CoA_Oxase/DH_mid-dom_sf"/>
</dbReference>
<dbReference type="InterPro" id="IPR036250">
    <property type="entry name" value="AcylCo_DH-like_C"/>
</dbReference>
<dbReference type="KEGG" id="mbas:ALGA_3290"/>